<dbReference type="KEGG" id="fax:FUAX_30330"/>
<evidence type="ECO:0000256" key="7">
    <source>
        <dbReference type="HAMAP-Rule" id="MF_00210"/>
    </source>
</evidence>
<evidence type="ECO:0000256" key="1">
    <source>
        <dbReference type="ARBA" id="ARBA00004811"/>
    </source>
</evidence>
<comment type="similarity">
    <text evidence="2 7">Belongs to the EPSP synthase family.</text>
</comment>
<comment type="function">
    <text evidence="7">Catalyzes the transfer of the enolpyruvyl moiety of phosphoenolpyruvate (PEP) to the 5-hydroxyl of shikimate-3-phosphate (S3P) to produce enolpyruvyl shikimate-3-phosphate and inorganic phosphate.</text>
</comment>
<dbReference type="RefSeq" id="WP_338392145.1">
    <property type="nucleotide sequence ID" value="NZ_AP025314.1"/>
</dbReference>
<dbReference type="AlphaFoldDB" id="A0AAU9DBW1"/>
<sequence length="412" mass="44774">MNDKIELTLAKTPSLRPADIPLPASKSESNRALIINALAGGDGSLTNLSAARDTRTMLRLLSSEDHVLDVRDAGTTMRFLTAYLAVKGQKATLTGTPRMCERPIGTLVDALNELGASLSYKAEDGYPPLEIDGDFEQKTDTLSIRGDVSSQYVSALLMVGPVLERGLTLRLTGKIGSRPYIEMTLALMRDFGAKASFVSDDTIKVEPVPYKTSGFAVESDWSGASYWYAWAGLADVAELKLLGLKKNSLQGDIRIAEIMSELGVKSVFEEDGVCLVKVPVGNPGRIDFSDCPDLAQTVATYCAGAGIDCEMVGLESLRIKETDRIVALQTELGKIGATIEEPEVGLWRLKSDKNWAEWEDELVFDTYDDHRMAMCLSVLASKKTITVKEPGVVAKSYPSFWEDIEGVGVELS</sequence>
<comment type="subcellular location">
    <subcellularLocation>
        <location evidence="7">Cytoplasm</location>
    </subcellularLocation>
</comment>
<feature type="binding site" evidence="7">
    <location>
        <position position="26"/>
    </location>
    <ligand>
        <name>3-phosphoshikimate</name>
        <dbReference type="ChEBI" id="CHEBI:145989"/>
    </ligand>
</feature>
<dbReference type="GO" id="GO:0005737">
    <property type="term" value="C:cytoplasm"/>
    <property type="evidence" value="ECO:0007669"/>
    <property type="project" value="UniProtKB-SubCell"/>
</dbReference>
<feature type="binding site" evidence="7">
    <location>
        <position position="293"/>
    </location>
    <ligand>
        <name>3-phosphoshikimate</name>
        <dbReference type="ChEBI" id="CHEBI:145989"/>
    </ligand>
</feature>
<dbReference type="SUPFAM" id="SSF55205">
    <property type="entry name" value="EPT/RTPC-like"/>
    <property type="match status" value="1"/>
</dbReference>
<feature type="binding site" evidence="7">
    <location>
        <position position="149"/>
    </location>
    <ligand>
        <name>3-phosphoshikimate</name>
        <dbReference type="ChEBI" id="CHEBI:145989"/>
    </ligand>
</feature>
<feature type="domain" description="Enolpyruvate transferase" evidence="8">
    <location>
        <begin position="62"/>
        <end position="403"/>
    </location>
</feature>
<dbReference type="InterPro" id="IPR036968">
    <property type="entry name" value="Enolpyruvate_Tfrase_sf"/>
</dbReference>
<comment type="subunit">
    <text evidence="7">Monomer.</text>
</comment>
<feature type="binding site" evidence="7">
    <location>
        <position position="151"/>
    </location>
    <ligand>
        <name>phosphoenolpyruvate</name>
        <dbReference type="ChEBI" id="CHEBI:58702"/>
    </ligand>
</feature>
<feature type="active site" description="Proton acceptor" evidence="7">
    <location>
        <position position="293"/>
    </location>
</feature>
<evidence type="ECO:0000313" key="10">
    <source>
        <dbReference type="Proteomes" id="UP001348817"/>
    </source>
</evidence>
<organism evidence="9 10">
    <name type="scientific">Fulvitalea axinellae</name>
    <dbReference type="NCBI Taxonomy" id="1182444"/>
    <lineage>
        <taxon>Bacteria</taxon>
        <taxon>Pseudomonadati</taxon>
        <taxon>Bacteroidota</taxon>
        <taxon>Cytophagia</taxon>
        <taxon>Cytophagales</taxon>
        <taxon>Persicobacteraceae</taxon>
        <taxon>Fulvitalea</taxon>
    </lineage>
</organism>
<dbReference type="InterPro" id="IPR023193">
    <property type="entry name" value="EPSP_synthase_CS"/>
</dbReference>
<comment type="caution">
    <text evidence="7">Lacks conserved residue(s) required for the propagation of feature annotation.</text>
</comment>
<evidence type="ECO:0000256" key="4">
    <source>
        <dbReference type="ARBA" id="ARBA00022679"/>
    </source>
</evidence>
<gene>
    <name evidence="7 9" type="primary">aroA</name>
    <name evidence="9" type="ORF">FUAX_30330</name>
</gene>
<evidence type="ECO:0000256" key="6">
    <source>
        <dbReference type="ARBA" id="ARBA00044633"/>
    </source>
</evidence>
<feature type="binding site" evidence="7">
    <location>
        <position position="74"/>
    </location>
    <ligand>
        <name>phosphoenolpyruvate</name>
        <dbReference type="ChEBI" id="CHEBI:58702"/>
    </ligand>
</feature>
<feature type="binding site" evidence="7">
    <location>
        <position position="31"/>
    </location>
    <ligand>
        <name>3-phosphoshikimate</name>
        <dbReference type="ChEBI" id="CHEBI:145989"/>
    </ligand>
</feature>
<keyword evidence="4 7" id="KW-0808">Transferase</keyword>
<dbReference type="InterPro" id="IPR001986">
    <property type="entry name" value="Enolpyruvate_Tfrase_dom"/>
</dbReference>
<feature type="binding site" evidence="7">
    <location>
        <position position="151"/>
    </location>
    <ligand>
        <name>3-phosphoshikimate</name>
        <dbReference type="ChEBI" id="CHEBI:145989"/>
    </ligand>
</feature>
<comment type="pathway">
    <text evidence="1 7">Metabolic intermediate biosynthesis; chorismate biosynthesis; chorismate from D-erythrose 4-phosphate and phosphoenolpyruvate: step 6/7.</text>
</comment>
<dbReference type="HAMAP" id="MF_00210">
    <property type="entry name" value="EPSP_synth"/>
    <property type="match status" value="1"/>
</dbReference>
<feature type="binding site" evidence="7">
    <location>
        <position position="324"/>
    </location>
    <ligand>
        <name>phosphoenolpyruvate</name>
        <dbReference type="ChEBI" id="CHEBI:58702"/>
    </ligand>
</feature>
<dbReference type="Proteomes" id="UP001348817">
    <property type="component" value="Chromosome"/>
</dbReference>
<dbReference type="Gene3D" id="3.65.10.10">
    <property type="entry name" value="Enolpyruvate transferase domain"/>
    <property type="match status" value="3"/>
</dbReference>
<keyword evidence="10" id="KW-1185">Reference proteome</keyword>
<dbReference type="PIRSF" id="PIRSF000505">
    <property type="entry name" value="EPSPS"/>
    <property type="match status" value="1"/>
</dbReference>
<name>A0AAU9DBW1_9BACT</name>
<feature type="binding site" evidence="7">
    <location>
        <position position="177"/>
    </location>
    <ligand>
        <name>3-phosphoshikimate</name>
        <dbReference type="ChEBI" id="CHEBI:145989"/>
    </ligand>
</feature>
<accession>A0AAU9DBW1</accession>
<evidence type="ECO:0000313" key="9">
    <source>
        <dbReference type="EMBL" id="BDD10601.1"/>
    </source>
</evidence>
<evidence type="ECO:0000256" key="3">
    <source>
        <dbReference type="ARBA" id="ARBA00022605"/>
    </source>
</evidence>
<feature type="binding site" evidence="7">
    <location>
        <position position="395"/>
    </location>
    <ligand>
        <name>phosphoenolpyruvate</name>
        <dbReference type="ChEBI" id="CHEBI:58702"/>
    </ligand>
</feature>
<dbReference type="CDD" id="cd01556">
    <property type="entry name" value="EPSP_synthase"/>
    <property type="match status" value="1"/>
</dbReference>
<dbReference type="GO" id="GO:0003866">
    <property type="term" value="F:3-phosphoshikimate 1-carboxyvinyltransferase activity"/>
    <property type="evidence" value="ECO:0007669"/>
    <property type="project" value="UniProtKB-UniRule"/>
</dbReference>
<evidence type="ECO:0000256" key="5">
    <source>
        <dbReference type="ARBA" id="ARBA00023141"/>
    </source>
</evidence>
<dbReference type="InterPro" id="IPR013792">
    <property type="entry name" value="RNA3'P_cycl/enolpyr_Trfase_a/b"/>
</dbReference>
<proteinExistence type="inferred from homology"/>
<dbReference type="GO" id="GO:0009423">
    <property type="term" value="P:chorismate biosynthetic process"/>
    <property type="evidence" value="ECO:0007669"/>
    <property type="project" value="UniProtKB-UniRule"/>
</dbReference>
<feature type="binding site" evidence="7">
    <location>
        <position position="371"/>
    </location>
    <ligand>
        <name>phosphoenolpyruvate</name>
        <dbReference type="ChEBI" id="CHEBI:58702"/>
    </ligand>
</feature>
<dbReference type="GO" id="GO:0009073">
    <property type="term" value="P:aromatic amino acid family biosynthetic process"/>
    <property type="evidence" value="ECO:0007669"/>
    <property type="project" value="UniProtKB-KW"/>
</dbReference>
<dbReference type="GO" id="GO:0008652">
    <property type="term" value="P:amino acid biosynthetic process"/>
    <property type="evidence" value="ECO:0007669"/>
    <property type="project" value="UniProtKB-KW"/>
</dbReference>
<protein>
    <recommendedName>
        <fullName evidence="7">3-phosphoshikimate 1-carboxyvinyltransferase</fullName>
        <ecNumber evidence="7">2.5.1.19</ecNumber>
    </recommendedName>
    <alternativeName>
        <fullName evidence="7">5-enolpyruvylshikimate-3-phosphate synthase</fullName>
        <shortName evidence="7">EPSP synthase</shortName>
        <shortName evidence="7">EPSPS</shortName>
    </alternativeName>
</protein>
<keyword evidence="3 7" id="KW-0028">Amino-acid biosynthesis</keyword>
<feature type="binding site" evidence="7">
    <location>
        <position position="320"/>
    </location>
    <ligand>
        <name>3-phosphoshikimate</name>
        <dbReference type="ChEBI" id="CHEBI:145989"/>
    </ligand>
</feature>
<dbReference type="PANTHER" id="PTHR21090:SF5">
    <property type="entry name" value="PENTAFUNCTIONAL AROM POLYPEPTIDE"/>
    <property type="match status" value="1"/>
</dbReference>
<dbReference type="InterPro" id="IPR006264">
    <property type="entry name" value="EPSP_synthase"/>
</dbReference>
<evidence type="ECO:0000256" key="2">
    <source>
        <dbReference type="ARBA" id="ARBA00009948"/>
    </source>
</evidence>
<keyword evidence="7" id="KW-0963">Cytoplasm</keyword>
<dbReference type="PROSITE" id="PS00885">
    <property type="entry name" value="EPSP_SYNTHASE_2"/>
    <property type="match status" value="1"/>
</dbReference>
<keyword evidence="5 7" id="KW-0057">Aromatic amino acid biosynthesis</keyword>
<feature type="binding site" evidence="7">
    <location>
        <position position="102"/>
    </location>
    <ligand>
        <name>phosphoenolpyruvate</name>
        <dbReference type="ChEBI" id="CHEBI:58702"/>
    </ligand>
</feature>
<feature type="binding site" evidence="7">
    <location>
        <position position="26"/>
    </location>
    <ligand>
        <name>phosphoenolpyruvate</name>
        <dbReference type="ChEBI" id="CHEBI:58702"/>
    </ligand>
</feature>
<comment type="catalytic activity">
    <reaction evidence="6">
        <text>3-phosphoshikimate + phosphoenolpyruvate = 5-O-(1-carboxyvinyl)-3-phosphoshikimate + phosphate</text>
        <dbReference type="Rhea" id="RHEA:21256"/>
        <dbReference type="ChEBI" id="CHEBI:43474"/>
        <dbReference type="ChEBI" id="CHEBI:57701"/>
        <dbReference type="ChEBI" id="CHEBI:58702"/>
        <dbReference type="ChEBI" id="CHEBI:145989"/>
        <dbReference type="EC" id="2.5.1.19"/>
    </reaction>
    <physiologicalReaction direction="left-to-right" evidence="6">
        <dbReference type="Rhea" id="RHEA:21257"/>
    </physiologicalReaction>
</comment>
<dbReference type="EMBL" id="AP025314">
    <property type="protein sequence ID" value="BDD10601.1"/>
    <property type="molecule type" value="Genomic_DNA"/>
</dbReference>
<dbReference type="PANTHER" id="PTHR21090">
    <property type="entry name" value="AROM/DEHYDROQUINATE SYNTHASE"/>
    <property type="match status" value="1"/>
</dbReference>
<reference evidence="9 10" key="1">
    <citation type="submission" date="2021-12" db="EMBL/GenBank/DDBJ databases">
        <title>Genome sequencing of bacteria with rrn-lacking chromosome and rrn-plasmid.</title>
        <authorList>
            <person name="Anda M."/>
            <person name="Iwasaki W."/>
        </authorList>
    </citation>
    <scope>NUCLEOTIDE SEQUENCE [LARGE SCALE GENOMIC DNA]</scope>
    <source>
        <strain evidence="9 10">DSM 100852</strain>
    </source>
</reference>
<feature type="binding site" evidence="7">
    <location>
        <position position="27"/>
    </location>
    <ligand>
        <name>3-phosphoshikimate</name>
        <dbReference type="ChEBI" id="CHEBI:145989"/>
    </ligand>
</feature>
<evidence type="ECO:0000259" key="8">
    <source>
        <dbReference type="Pfam" id="PF00275"/>
    </source>
</evidence>
<feature type="binding site" evidence="7">
    <location>
        <position position="150"/>
    </location>
    <ligand>
        <name>3-phosphoshikimate</name>
        <dbReference type="ChEBI" id="CHEBI:145989"/>
    </ligand>
</feature>
<dbReference type="EC" id="2.5.1.19" evidence="7"/>
<dbReference type="Pfam" id="PF00275">
    <property type="entry name" value="EPSP_synthase"/>
    <property type="match status" value="1"/>
</dbReference>